<evidence type="ECO:0000313" key="3">
    <source>
        <dbReference type="EMBL" id="CAG9317574.1"/>
    </source>
</evidence>
<keyword evidence="4" id="KW-1185">Reference proteome</keyword>
<dbReference type="EMBL" id="CAJZBQ010000018">
    <property type="protein sequence ID" value="CAG9317574.1"/>
    <property type="molecule type" value="Genomic_DNA"/>
</dbReference>
<feature type="coiled-coil region" evidence="1">
    <location>
        <begin position="163"/>
        <end position="201"/>
    </location>
</feature>
<organism evidence="3 4">
    <name type="scientific">Blepharisma stoltei</name>
    <dbReference type="NCBI Taxonomy" id="1481888"/>
    <lineage>
        <taxon>Eukaryota</taxon>
        <taxon>Sar</taxon>
        <taxon>Alveolata</taxon>
        <taxon>Ciliophora</taxon>
        <taxon>Postciliodesmatophora</taxon>
        <taxon>Heterotrichea</taxon>
        <taxon>Heterotrichida</taxon>
        <taxon>Blepharismidae</taxon>
        <taxon>Blepharisma</taxon>
    </lineage>
</organism>
<evidence type="ECO:0000256" key="1">
    <source>
        <dbReference type="SAM" id="Coils"/>
    </source>
</evidence>
<comment type="caution">
    <text evidence="3">The sequence shown here is derived from an EMBL/GenBank/DDBJ whole genome shotgun (WGS) entry which is preliminary data.</text>
</comment>
<feature type="compositionally biased region" description="Basic and acidic residues" evidence="2">
    <location>
        <begin position="289"/>
        <end position="298"/>
    </location>
</feature>
<feature type="compositionally biased region" description="Polar residues" evidence="2">
    <location>
        <begin position="273"/>
        <end position="283"/>
    </location>
</feature>
<dbReference type="Proteomes" id="UP001162131">
    <property type="component" value="Unassembled WGS sequence"/>
</dbReference>
<keyword evidence="1" id="KW-0175">Coiled coil</keyword>
<evidence type="ECO:0000313" key="4">
    <source>
        <dbReference type="Proteomes" id="UP001162131"/>
    </source>
</evidence>
<feature type="region of interest" description="Disordered" evidence="2">
    <location>
        <begin position="216"/>
        <end position="247"/>
    </location>
</feature>
<sequence length="298" mass="34468">MSPEVYKIHHRQLAISSLDATVRRYRRNAILLRKCLSYGKDRADMAMLLGYLRQLAPIPWIQLHDRIGILYSALMHFAPGFNNDEWFELLNMNNPQILKRIEHRLTQTEDSRTWWKDIISVYNAIPNAWKWEEEKFDLIRALNDPEWSSQINTVKILDVSEIAHNTSKELQEFKAQIEKKIELQNQENLRLVQKVKELTLKLEAIHKQLDDNCKTIYSSPPSSNNSRRNYISRDNAHPARQPTPASLTTSLMPQINAPLTPQANFQFVLGSQVKTSAESTHSKGNFVKPEAKPLSKST</sequence>
<evidence type="ECO:0000256" key="2">
    <source>
        <dbReference type="SAM" id="MobiDB-lite"/>
    </source>
</evidence>
<name>A0AAU9IWM7_9CILI</name>
<dbReference type="AlphaFoldDB" id="A0AAU9IWM7"/>
<protein>
    <submittedName>
        <fullName evidence="3">Uncharacterized protein</fullName>
    </submittedName>
</protein>
<proteinExistence type="predicted"/>
<gene>
    <name evidence="3" type="ORF">BSTOLATCC_MIC18818</name>
</gene>
<feature type="region of interest" description="Disordered" evidence="2">
    <location>
        <begin position="273"/>
        <end position="298"/>
    </location>
</feature>
<accession>A0AAU9IWM7</accession>
<feature type="compositionally biased region" description="Low complexity" evidence="2">
    <location>
        <begin position="216"/>
        <end position="233"/>
    </location>
</feature>
<reference evidence="3" key="1">
    <citation type="submission" date="2021-09" db="EMBL/GenBank/DDBJ databases">
        <authorList>
            <consortium name="AG Swart"/>
            <person name="Singh M."/>
            <person name="Singh A."/>
            <person name="Seah K."/>
            <person name="Emmerich C."/>
        </authorList>
    </citation>
    <scope>NUCLEOTIDE SEQUENCE</scope>
    <source>
        <strain evidence="3">ATCC30299</strain>
    </source>
</reference>